<dbReference type="RefSeq" id="WP_146916898.1">
    <property type="nucleotide sequence ID" value="NZ_CP042430.1"/>
</dbReference>
<reference evidence="1 2" key="1">
    <citation type="journal article" date="2018" name="J. Microbiol.">
        <title>Baekduia soli gen. nov., sp. nov., a novel bacterium isolated from the soil of Baekdu Mountain and proposal of a novel family name, Baekduiaceae fam. nov.</title>
        <authorList>
            <person name="An D.S."/>
            <person name="Siddiqi M.Z."/>
            <person name="Kim K.H."/>
            <person name="Yu H.S."/>
            <person name="Im W.T."/>
        </authorList>
    </citation>
    <scope>NUCLEOTIDE SEQUENCE [LARGE SCALE GENOMIC DNA]</scope>
    <source>
        <strain evidence="1 2">BR7-21</strain>
    </source>
</reference>
<proteinExistence type="predicted"/>
<dbReference type="InterPro" id="IPR035959">
    <property type="entry name" value="RutC-like_sf"/>
</dbReference>
<dbReference type="Proteomes" id="UP000321805">
    <property type="component" value="Chromosome"/>
</dbReference>
<protein>
    <submittedName>
        <fullName evidence="1">RidA family protein</fullName>
    </submittedName>
</protein>
<dbReference type="PANTHER" id="PTHR43857">
    <property type="entry name" value="BLR7761 PROTEIN"/>
    <property type="match status" value="1"/>
</dbReference>
<dbReference type="CDD" id="cd06154">
    <property type="entry name" value="YjgF_YER057c_UK114_like_6"/>
    <property type="match status" value="1"/>
</dbReference>
<organism evidence="1 2">
    <name type="scientific">Baekduia soli</name>
    <dbReference type="NCBI Taxonomy" id="496014"/>
    <lineage>
        <taxon>Bacteria</taxon>
        <taxon>Bacillati</taxon>
        <taxon>Actinomycetota</taxon>
        <taxon>Thermoleophilia</taxon>
        <taxon>Solirubrobacterales</taxon>
        <taxon>Baekduiaceae</taxon>
        <taxon>Baekduia</taxon>
    </lineage>
</organism>
<evidence type="ECO:0000313" key="2">
    <source>
        <dbReference type="Proteomes" id="UP000321805"/>
    </source>
</evidence>
<dbReference type="AlphaFoldDB" id="A0A5B8U236"/>
<dbReference type="SUPFAM" id="SSF55298">
    <property type="entry name" value="YjgF-like"/>
    <property type="match status" value="1"/>
</dbReference>
<dbReference type="EMBL" id="CP042430">
    <property type="protein sequence ID" value="QEC47011.1"/>
    <property type="molecule type" value="Genomic_DNA"/>
</dbReference>
<evidence type="ECO:0000313" key="1">
    <source>
        <dbReference type="EMBL" id="QEC47011.1"/>
    </source>
</evidence>
<dbReference type="PANTHER" id="PTHR43857:SF1">
    <property type="entry name" value="YJGH FAMILY PROTEIN"/>
    <property type="match status" value="1"/>
</dbReference>
<name>A0A5B8U236_9ACTN</name>
<gene>
    <name evidence="1" type="ORF">FSW04_05010</name>
</gene>
<dbReference type="InterPro" id="IPR006175">
    <property type="entry name" value="YjgF/YER057c/UK114"/>
</dbReference>
<dbReference type="Pfam" id="PF01042">
    <property type="entry name" value="Ribonuc_L-PSP"/>
    <property type="match status" value="1"/>
</dbReference>
<sequence length="141" mass="14845">MEIRRLGSEPPGPWEAAIGYSRVVRAGAHVWVAGCTSVDEYGVVQGISPAEQTALALANVGRALERVDASLADVVRTRLYVTDASRWEEVGRAHGDVFADIRPVTTLVEVSGLLDPRMLVEVEADAFVAASGGAGGAGFPR</sequence>
<keyword evidence="2" id="KW-1185">Reference proteome</keyword>
<dbReference type="Gene3D" id="3.30.1330.40">
    <property type="entry name" value="RutC-like"/>
    <property type="match status" value="1"/>
</dbReference>
<dbReference type="KEGG" id="bsol:FSW04_05010"/>
<accession>A0A5B8U236</accession>
<dbReference type="OrthoDB" id="9799840at2"/>